<dbReference type="Pfam" id="PF12704">
    <property type="entry name" value="MacB_PCD"/>
    <property type="match status" value="1"/>
</dbReference>
<evidence type="ECO:0000259" key="7">
    <source>
        <dbReference type="Pfam" id="PF02687"/>
    </source>
</evidence>
<evidence type="ECO:0000256" key="4">
    <source>
        <dbReference type="ARBA" id="ARBA00022989"/>
    </source>
</evidence>
<keyword evidence="5 6" id="KW-0472">Membrane</keyword>
<evidence type="ECO:0000256" key="6">
    <source>
        <dbReference type="SAM" id="Phobius"/>
    </source>
</evidence>
<organism evidence="9 10">
    <name type="scientific">Candidatus Parabacteroides intestinipullorum</name>
    <dbReference type="NCBI Taxonomy" id="2838723"/>
    <lineage>
        <taxon>Bacteria</taxon>
        <taxon>Pseudomonadati</taxon>
        <taxon>Bacteroidota</taxon>
        <taxon>Bacteroidia</taxon>
        <taxon>Bacteroidales</taxon>
        <taxon>Tannerellaceae</taxon>
        <taxon>Parabacteroides</taxon>
    </lineage>
</organism>
<dbReference type="PANTHER" id="PTHR30572:SF18">
    <property type="entry name" value="ABC-TYPE MACROLIDE FAMILY EXPORT SYSTEM PERMEASE COMPONENT 2"/>
    <property type="match status" value="1"/>
</dbReference>
<evidence type="ECO:0000256" key="5">
    <source>
        <dbReference type="ARBA" id="ARBA00023136"/>
    </source>
</evidence>
<dbReference type="Proteomes" id="UP000886740">
    <property type="component" value="Unassembled WGS sequence"/>
</dbReference>
<evidence type="ECO:0000256" key="3">
    <source>
        <dbReference type="ARBA" id="ARBA00022692"/>
    </source>
</evidence>
<feature type="transmembrane region" description="Helical" evidence="6">
    <location>
        <begin position="385"/>
        <end position="407"/>
    </location>
</feature>
<dbReference type="GO" id="GO:0005886">
    <property type="term" value="C:plasma membrane"/>
    <property type="evidence" value="ECO:0007669"/>
    <property type="project" value="UniProtKB-SubCell"/>
</dbReference>
<protein>
    <submittedName>
        <fullName evidence="9">ABC transporter permease</fullName>
    </submittedName>
</protein>
<dbReference type="InterPro" id="IPR003838">
    <property type="entry name" value="ABC3_permease_C"/>
</dbReference>
<sequence length="424" mass="47240">MRTFWLYIKQAWRLLGQNRLATVIAVAGTALAIGMIMVLVILFVANTAAFKPEIHRSDTYYVSFVKTEGKADGRRISMTSLGLPLVESCLYPLESAELVTAYIRQTWTKSDLRTMDGLRTFNATVSATDTAYWRLFDFDFLSGAPFTGAAFKSGLPEVVLSETAARALFGNEQVTGREVKIDFVTYRVCGVVRDVSRFASVAWSDVWLPYTSLSDYDASRSGGISGSFECAILLREGSDREALRQEFSRRVDHFNAALTDIRANFLHQPYSHLERWVGVGEAETPVSRFFIRMGVILLILLLVPALNLSGIILAWTRKRIPEFGLRRAYGATRRQILGQVMIENLLVTFMGGLIGFLLSYVAIWFLRDWLLVSSLGQERLSIGMVNGLVFAAVFLLCLVLNLLSALLPAWKAARGTISDALNGR</sequence>
<proteinExistence type="predicted"/>
<reference evidence="9" key="2">
    <citation type="submission" date="2021-04" db="EMBL/GenBank/DDBJ databases">
        <authorList>
            <person name="Gilroy R."/>
        </authorList>
    </citation>
    <scope>NUCLEOTIDE SEQUENCE</scope>
    <source>
        <strain evidence="9">ChiGjej6B6-14162</strain>
    </source>
</reference>
<gene>
    <name evidence="9" type="ORF">H9977_03310</name>
</gene>
<feature type="transmembrane region" description="Helical" evidence="6">
    <location>
        <begin position="336"/>
        <end position="365"/>
    </location>
</feature>
<evidence type="ECO:0000313" key="9">
    <source>
        <dbReference type="EMBL" id="HIX74055.1"/>
    </source>
</evidence>
<evidence type="ECO:0000256" key="2">
    <source>
        <dbReference type="ARBA" id="ARBA00022475"/>
    </source>
</evidence>
<evidence type="ECO:0000256" key="1">
    <source>
        <dbReference type="ARBA" id="ARBA00004651"/>
    </source>
</evidence>
<feature type="transmembrane region" description="Helical" evidence="6">
    <location>
        <begin position="20"/>
        <end position="45"/>
    </location>
</feature>
<dbReference type="AlphaFoldDB" id="A0A9D1X7J8"/>
<evidence type="ECO:0000313" key="10">
    <source>
        <dbReference type="Proteomes" id="UP000886740"/>
    </source>
</evidence>
<feature type="domain" description="MacB-like periplasmic core" evidence="8">
    <location>
        <begin position="22"/>
        <end position="248"/>
    </location>
</feature>
<keyword evidence="4 6" id="KW-1133">Transmembrane helix</keyword>
<dbReference type="InterPro" id="IPR050250">
    <property type="entry name" value="Macrolide_Exporter_MacB"/>
</dbReference>
<keyword evidence="2" id="KW-1003">Cell membrane</keyword>
<dbReference type="EMBL" id="DXEL01000028">
    <property type="protein sequence ID" value="HIX74055.1"/>
    <property type="molecule type" value="Genomic_DNA"/>
</dbReference>
<evidence type="ECO:0000259" key="8">
    <source>
        <dbReference type="Pfam" id="PF12704"/>
    </source>
</evidence>
<reference evidence="9" key="1">
    <citation type="journal article" date="2021" name="PeerJ">
        <title>Extensive microbial diversity within the chicken gut microbiome revealed by metagenomics and culture.</title>
        <authorList>
            <person name="Gilroy R."/>
            <person name="Ravi A."/>
            <person name="Getino M."/>
            <person name="Pursley I."/>
            <person name="Horton D.L."/>
            <person name="Alikhan N.F."/>
            <person name="Baker D."/>
            <person name="Gharbi K."/>
            <person name="Hall N."/>
            <person name="Watson M."/>
            <person name="Adriaenssens E.M."/>
            <person name="Foster-Nyarko E."/>
            <person name="Jarju S."/>
            <person name="Secka A."/>
            <person name="Antonio M."/>
            <person name="Oren A."/>
            <person name="Chaudhuri R.R."/>
            <person name="La Ragione R."/>
            <person name="Hildebrand F."/>
            <person name="Pallen M.J."/>
        </authorList>
    </citation>
    <scope>NUCLEOTIDE SEQUENCE</scope>
    <source>
        <strain evidence="9">ChiGjej6B6-14162</strain>
    </source>
</reference>
<name>A0A9D1X7J8_9BACT</name>
<comment type="subcellular location">
    <subcellularLocation>
        <location evidence="1">Cell membrane</location>
        <topology evidence="1">Multi-pass membrane protein</topology>
    </subcellularLocation>
</comment>
<feature type="transmembrane region" description="Helical" evidence="6">
    <location>
        <begin position="289"/>
        <end position="315"/>
    </location>
</feature>
<comment type="caution">
    <text evidence="9">The sequence shown here is derived from an EMBL/GenBank/DDBJ whole genome shotgun (WGS) entry which is preliminary data.</text>
</comment>
<dbReference type="PANTHER" id="PTHR30572">
    <property type="entry name" value="MEMBRANE COMPONENT OF TRANSPORTER-RELATED"/>
    <property type="match status" value="1"/>
</dbReference>
<dbReference type="Pfam" id="PF02687">
    <property type="entry name" value="FtsX"/>
    <property type="match status" value="1"/>
</dbReference>
<keyword evidence="3 6" id="KW-0812">Transmembrane</keyword>
<feature type="domain" description="ABC3 transporter permease C-terminal" evidence="7">
    <location>
        <begin position="295"/>
        <end position="415"/>
    </location>
</feature>
<dbReference type="InterPro" id="IPR025857">
    <property type="entry name" value="MacB_PCD"/>
</dbReference>
<accession>A0A9D1X7J8</accession>
<dbReference type="GO" id="GO:0022857">
    <property type="term" value="F:transmembrane transporter activity"/>
    <property type="evidence" value="ECO:0007669"/>
    <property type="project" value="TreeGrafter"/>
</dbReference>